<dbReference type="GO" id="GO:0005524">
    <property type="term" value="F:ATP binding"/>
    <property type="evidence" value="ECO:0007669"/>
    <property type="project" value="InterPro"/>
</dbReference>
<reference evidence="3" key="1">
    <citation type="submission" date="2015-11" db="EMBL/GenBank/DDBJ databases">
        <authorList>
            <person name="Varghese N."/>
        </authorList>
    </citation>
    <scope>NUCLEOTIDE SEQUENCE [LARGE SCALE GENOMIC DNA]</scope>
    <source>
        <strain evidence="3">JGI-23</strain>
    </source>
</reference>
<organism evidence="2 3">
    <name type="scientific">Candidatus Chryseopegocella kryptomonas</name>
    <dbReference type="NCBI Taxonomy" id="1633643"/>
    <lineage>
        <taxon>Bacteria</taxon>
        <taxon>Pseudomonadati</taxon>
        <taxon>Candidatus Kryptoniota</taxon>
        <taxon>Candidatus Chryseopegocella</taxon>
    </lineage>
</organism>
<protein>
    <submittedName>
        <fullName evidence="2">Type III restriction enzyme, res subunit</fullName>
    </submittedName>
</protein>
<keyword evidence="3" id="KW-1185">Reference proteome</keyword>
<accession>A0A0N7MY65</accession>
<dbReference type="InterPro" id="IPR006935">
    <property type="entry name" value="Helicase/UvrB_N"/>
</dbReference>
<dbReference type="InterPro" id="IPR027417">
    <property type="entry name" value="P-loop_NTPase"/>
</dbReference>
<evidence type="ECO:0000313" key="3">
    <source>
        <dbReference type="Proteomes" id="UP000199197"/>
    </source>
</evidence>
<feature type="domain" description="Helicase/UvrB N-terminal" evidence="1">
    <location>
        <begin position="145"/>
        <end position="294"/>
    </location>
</feature>
<proteinExistence type="predicted"/>
<dbReference type="EMBL" id="CZVW01000016">
    <property type="protein sequence ID" value="CUT03379.1"/>
    <property type="molecule type" value="Genomic_DNA"/>
</dbReference>
<dbReference type="SUPFAM" id="SSF52540">
    <property type="entry name" value="P-loop containing nucleoside triphosphate hydrolases"/>
    <property type="match status" value="1"/>
</dbReference>
<dbReference type="GO" id="GO:0016787">
    <property type="term" value="F:hydrolase activity"/>
    <property type="evidence" value="ECO:0007669"/>
    <property type="project" value="InterPro"/>
</dbReference>
<evidence type="ECO:0000259" key="1">
    <source>
        <dbReference type="Pfam" id="PF04851"/>
    </source>
</evidence>
<sequence length="1051" mass="121420">MPRRRSTVSTDSINIEHHFILFRYILSLLGFSSFMELKNFIQSHILDVTPTFETTNQTPTYYATTLCKKLSDTPLSLYSISITEDDIFRYDSNILNYLKKINQKRQIPINLKYYQYLAILFTEIYFDLLKNKPDEFINSLNNFANSTFTFDRKTMNKLAYFMATGSGKTIIAHINYHQFHHYKLFEPDCILFITPNEGLSKQHHEELINSNHPAILYSESGLTNTDKVLIIEITKFTEVKKGSGLSITPDSFEGRKLIFVDEGHKGQSSEERKWKSYRDQLAENGFVFEYSATFAQILNPSEAPDIFEEYCKSIIFDYSYKYFYYDGYGKDFSIINIQNPREIQADLFTDIMFVGNLLTFYEQLLIFENNKSLAVKYNLEKPLWIFVGSTVTASSQKEFSDILTVVILLSKFVSEPNWALNLIEIILNAKTGLRNPFGEDIFENSFLLLPAIYHSTNREEFYHNLLKTVFNGPGPLRLFEIKNAEGEIALKTGDNSYFALINIGNVAEFKKLLTKSNFTIESDIISPSLFDSIKSKSSTINILIGSKKFIEGWDTWRVSSIGLLYVGKSQGPQIIQLFGRGVRLLGENNSLKRSNNPQIKPLETLKIYGIKSDYLVKFLEAIKKEEIELEPISVPIKPQHEDKWNDLKIIKLETPKFYHDEFIDISKNSSVSVTLNLLPRTTVGISTSTRDTITIETMSNTPEYDDYLLDLSPYINLFNWQRIYTELLSYKLEHNYWNINFTIDSLKNILSKGAKSSSDNNFCYKLYVLPEVKNLTTYSDIIRLEDIAILLLKKYISALYKIQVKEYESKNATVKNLTDINPLSIFESTLNAYIQTVYVKKETNLLSYLNRIHNIVNDTNVLLTNSPYDPTLPRIIFHESLFLPLLLYTRDLTHIEYMNPTGLNEGERDFLLKLIDYLKNPSIDLSNYEIYVLRNYPRSGIGFLIQTSEKFYPDFIIWIKPKSSIYPQAIVFADPKSGYFLSEEKINLALSIKDIEKTINSQGYHITLESFIIIVDNSSSPIPDKNLINLNQINLIFEKVIPKLNKIDSQP</sequence>
<dbReference type="Pfam" id="PF04851">
    <property type="entry name" value="ResIII"/>
    <property type="match status" value="1"/>
</dbReference>
<dbReference type="Proteomes" id="UP000199197">
    <property type="component" value="Unassembled WGS sequence"/>
</dbReference>
<gene>
    <name evidence="2" type="ORF">JGI23_01460</name>
</gene>
<dbReference type="AlphaFoldDB" id="A0A0N7MY65"/>
<dbReference type="GO" id="GO:0003677">
    <property type="term" value="F:DNA binding"/>
    <property type="evidence" value="ECO:0007669"/>
    <property type="project" value="InterPro"/>
</dbReference>
<evidence type="ECO:0000313" key="2">
    <source>
        <dbReference type="EMBL" id="CUT03379.1"/>
    </source>
</evidence>
<name>A0A0N7MY65_9BACT</name>
<dbReference type="Gene3D" id="3.40.50.300">
    <property type="entry name" value="P-loop containing nucleotide triphosphate hydrolases"/>
    <property type="match status" value="1"/>
</dbReference>